<dbReference type="OrthoDB" id="4540492at2759"/>
<keyword evidence="2 6" id="KW-0812">Transmembrane</keyword>
<keyword evidence="4 6" id="KW-0472">Membrane</keyword>
<evidence type="ECO:0000256" key="4">
    <source>
        <dbReference type="ARBA" id="ARBA00023136"/>
    </source>
</evidence>
<evidence type="ECO:0000259" key="7">
    <source>
        <dbReference type="PROSITE" id="PS50850"/>
    </source>
</evidence>
<dbReference type="PROSITE" id="PS00216">
    <property type="entry name" value="SUGAR_TRANSPORT_1"/>
    <property type="match status" value="1"/>
</dbReference>
<dbReference type="GO" id="GO:0016020">
    <property type="term" value="C:membrane"/>
    <property type="evidence" value="ECO:0007669"/>
    <property type="project" value="UniProtKB-SubCell"/>
</dbReference>
<dbReference type="InterPro" id="IPR020846">
    <property type="entry name" value="MFS_dom"/>
</dbReference>
<dbReference type="Gene3D" id="1.20.1250.20">
    <property type="entry name" value="MFS general substrate transporter like domains"/>
    <property type="match status" value="1"/>
</dbReference>
<feature type="transmembrane region" description="Helical" evidence="6">
    <location>
        <begin position="61"/>
        <end position="79"/>
    </location>
</feature>
<accession>A0A8B8FJ93</accession>
<evidence type="ECO:0000256" key="2">
    <source>
        <dbReference type="ARBA" id="ARBA00022692"/>
    </source>
</evidence>
<evidence type="ECO:0000313" key="8">
    <source>
        <dbReference type="Proteomes" id="UP000694846"/>
    </source>
</evidence>
<feature type="transmembrane region" description="Helical" evidence="6">
    <location>
        <begin position="237"/>
        <end position="258"/>
    </location>
</feature>
<keyword evidence="5" id="KW-0813">Transport</keyword>
<dbReference type="RefSeq" id="XP_025410652.1">
    <property type="nucleotide sequence ID" value="XM_025554867.1"/>
</dbReference>
<dbReference type="InterPro" id="IPR036259">
    <property type="entry name" value="MFS_trans_sf"/>
</dbReference>
<comment type="similarity">
    <text evidence="5">Belongs to the major facilitator superfamily. Sugar transporter (TC 2.A.1.1) family.</text>
</comment>
<evidence type="ECO:0000256" key="1">
    <source>
        <dbReference type="ARBA" id="ARBA00004141"/>
    </source>
</evidence>
<dbReference type="InterPro" id="IPR003663">
    <property type="entry name" value="Sugar/inositol_transpt"/>
</dbReference>
<keyword evidence="3 6" id="KW-1133">Transmembrane helix</keyword>
<dbReference type="Proteomes" id="UP000694846">
    <property type="component" value="Unplaced"/>
</dbReference>
<evidence type="ECO:0000256" key="3">
    <source>
        <dbReference type="ARBA" id="ARBA00022989"/>
    </source>
</evidence>
<dbReference type="SUPFAM" id="SSF103473">
    <property type="entry name" value="MFS general substrate transporter"/>
    <property type="match status" value="1"/>
</dbReference>
<feature type="transmembrane region" description="Helical" evidence="6">
    <location>
        <begin position="318"/>
        <end position="341"/>
    </location>
</feature>
<feature type="transmembrane region" description="Helical" evidence="6">
    <location>
        <begin position="115"/>
        <end position="137"/>
    </location>
</feature>
<feature type="transmembrane region" description="Helical" evidence="6">
    <location>
        <begin position="414"/>
        <end position="441"/>
    </location>
</feature>
<dbReference type="GO" id="GO:0015149">
    <property type="term" value="F:hexose transmembrane transporter activity"/>
    <property type="evidence" value="ECO:0007669"/>
    <property type="project" value="TreeGrafter"/>
</dbReference>
<feature type="transmembrane region" description="Helical" evidence="6">
    <location>
        <begin position="384"/>
        <end position="408"/>
    </location>
</feature>
<feature type="transmembrane region" description="Helical" evidence="6">
    <location>
        <begin position="353"/>
        <end position="377"/>
    </location>
</feature>
<feature type="transmembrane region" description="Helical" evidence="6">
    <location>
        <begin position="149"/>
        <end position="168"/>
    </location>
</feature>
<feature type="transmembrane region" description="Helical" evidence="6">
    <location>
        <begin position="453"/>
        <end position="473"/>
    </location>
</feature>
<dbReference type="NCBIfam" id="TIGR00879">
    <property type="entry name" value="SP"/>
    <property type="match status" value="1"/>
</dbReference>
<dbReference type="InterPro" id="IPR005829">
    <property type="entry name" value="Sugar_transporter_CS"/>
</dbReference>
<proteinExistence type="inferred from homology"/>
<feature type="domain" description="Major facilitator superfamily (MFS) profile" evidence="7">
    <location>
        <begin position="66"/>
        <end position="507"/>
    </location>
</feature>
<dbReference type="Pfam" id="PF00083">
    <property type="entry name" value="Sugar_tr"/>
    <property type="match status" value="1"/>
</dbReference>
<name>A0A8B8FJ93_9HEMI</name>
<evidence type="ECO:0000256" key="5">
    <source>
        <dbReference type="RuleBase" id="RU003346"/>
    </source>
</evidence>
<keyword evidence="8" id="KW-1185">Reference proteome</keyword>
<sequence>MTTLATHTMNTDDQRIILLEASDLDDEMEFKNTENEIKTPDSNYLLDKSECQIKESKVSRILIFTTITISLGCSIPTGYNTGVVNAPALVMKQWCNETIVNRYGVHFTPTQLDGLWSILVSIFLLGGIAGGIAGGKLADILGRKGTLKLIYLIYLVSGVLFISCKTLAMVELFFIARLLSGLSAGLTMTTVPMYLLELSPSDKKGIFGVMFTVGLNFGLLFSQLLGLESILGSESLWPFLFSFYASLVLLVFPTLSFIPESPKYLYTIRNERSKALSELSRLRGKPISDVSWELEDLFASPEVWTLKRILLEPASFKALIITCTLMLGQQLSGINVVFYYSTEILIKSGLSVYWAQYANLGAGSVGFIVTVMSALFIDRFGRKSLLLFSVTVSVVMLSAILTSIVVLTHNSITWVSYLLIIFIFGYVLFYGFGLGPIPFFIGSELTDVGPRPIIMSAMAVSNWTGNFLVGLTFPFINNMIKEYSFSPFVMFTILLIVFIWKVVPETKISSSGLRSNNV</sequence>
<protein>
    <submittedName>
        <fullName evidence="9">Solute carrier family 2, facilitated glucose transporter member 1-like isoform X1</fullName>
    </submittedName>
</protein>
<dbReference type="PROSITE" id="PS50850">
    <property type="entry name" value="MFS"/>
    <property type="match status" value="1"/>
</dbReference>
<dbReference type="PRINTS" id="PR00171">
    <property type="entry name" value="SUGRTRNSPORT"/>
</dbReference>
<dbReference type="PANTHER" id="PTHR23503">
    <property type="entry name" value="SOLUTE CARRIER FAMILY 2"/>
    <property type="match status" value="1"/>
</dbReference>
<feature type="transmembrane region" description="Helical" evidence="6">
    <location>
        <begin position="174"/>
        <end position="195"/>
    </location>
</feature>
<reference evidence="9" key="1">
    <citation type="submission" date="2025-08" db="UniProtKB">
        <authorList>
            <consortium name="RefSeq"/>
        </authorList>
    </citation>
    <scope>IDENTIFICATION</scope>
    <source>
        <tissue evidence="9">Whole body</tissue>
    </source>
</reference>
<dbReference type="GeneID" id="112683719"/>
<feature type="transmembrane region" description="Helical" evidence="6">
    <location>
        <begin position="485"/>
        <end position="503"/>
    </location>
</feature>
<dbReference type="AlphaFoldDB" id="A0A8B8FJ93"/>
<organism evidence="8 9">
    <name type="scientific">Sipha flava</name>
    <name type="common">yellow sugarcane aphid</name>
    <dbReference type="NCBI Taxonomy" id="143950"/>
    <lineage>
        <taxon>Eukaryota</taxon>
        <taxon>Metazoa</taxon>
        <taxon>Ecdysozoa</taxon>
        <taxon>Arthropoda</taxon>
        <taxon>Hexapoda</taxon>
        <taxon>Insecta</taxon>
        <taxon>Pterygota</taxon>
        <taxon>Neoptera</taxon>
        <taxon>Paraneoptera</taxon>
        <taxon>Hemiptera</taxon>
        <taxon>Sternorrhyncha</taxon>
        <taxon>Aphidomorpha</taxon>
        <taxon>Aphidoidea</taxon>
        <taxon>Aphididae</taxon>
        <taxon>Sipha</taxon>
    </lineage>
</organism>
<evidence type="ECO:0000313" key="9">
    <source>
        <dbReference type="RefSeq" id="XP_025410652.1"/>
    </source>
</evidence>
<dbReference type="InterPro" id="IPR005828">
    <property type="entry name" value="MFS_sugar_transport-like"/>
</dbReference>
<dbReference type="InterPro" id="IPR045263">
    <property type="entry name" value="GLUT"/>
</dbReference>
<evidence type="ECO:0000256" key="6">
    <source>
        <dbReference type="SAM" id="Phobius"/>
    </source>
</evidence>
<comment type="subcellular location">
    <subcellularLocation>
        <location evidence="1">Membrane</location>
        <topology evidence="1">Multi-pass membrane protein</topology>
    </subcellularLocation>
</comment>
<dbReference type="PROSITE" id="PS00217">
    <property type="entry name" value="SUGAR_TRANSPORT_2"/>
    <property type="match status" value="1"/>
</dbReference>
<feature type="transmembrane region" description="Helical" evidence="6">
    <location>
        <begin position="207"/>
        <end position="225"/>
    </location>
</feature>
<dbReference type="PANTHER" id="PTHR23503:SF127">
    <property type="entry name" value="FI08437P-RELATED"/>
    <property type="match status" value="1"/>
</dbReference>
<gene>
    <name evidence="9" type="primary">LOC112683719</name>
</gene>